<accession>A0A1B1N140</accession>
<keyword evidence="2" id="KW-1185">Reference proteome</keyword>
<sequence>MSISRQLTGLIPIPVIGRRAGISLLADTLIMLLPVQLPRAFHSLCLISGLFRLIGAFMRSASGQSRKSNGCCQYTCPASHLHTSFLYCNFIVFSIEFTGLILSGDQIKYV</sequence>
<gene>
    <name evidence="1" type="ORF">AWM70_11405</name>
</gene>
<reference evidence="1 2" key="1">
    <citation type="submission" date="2016-01" db="EMBL/GenBank/DDBJ databases">
        <title>Complete Genome Sequence of Paenibacillus yonginensis DCY84, a novel Plant Growth-Promoting Bacteria with Elicitation of Induced Systemic Resistance.</title>
        <authorList>
            <person name="Kim Y.J."/>
            <person name="Yang D.C."/>
            <person name="Sukweenadhi J."/>
        </authorList>
    </citation>
    <scope>NUCLEOTIDE SEQUENCE [LARGE SCALE GENOMIC DNA]</scope>
    <source>
        <strain evidence="1 2">DCY84</strain>
    </source>
</reference>
<organism evidence="1 2">
    <name type="scientific">Paenibacillus yonginensis</name>
    <dbReference type="NCBI Taxonomy" id="1462996"/>
    <lineage>
        <taxon>Bacteria</taxon>
        <taxon>Bacillati</taxon>
        <taxon>Bacillota</taxon>
        <taxon>Bacilli</taxon>
        <taxon>Bacillales</taxon>
        <taxon>Paenibacillaceae</taxon>
        <taxon>Paenibacillus</taxon>
    </lineage>
</organism>
<evidence type="ECO:0000313" key="1">
    <source>
        <dbReference type="EMBL" id="ANS75133.1"/>
    </source>
</evidence>
<name>A0A1B1N140_9BACL</name>
<dbReference type="STRING" id="1462996.AWM70_11405"/>
<dbReference type="KEGG" id="pyg:AWM70_11405"/>
<dbReference type="Proteomes" id="UP000092573">
    <property type="component" value="Chromosome"/>
</dbReference>
<proteinExistence type="predicted"/>
<protein>
    <submittedName>
        <fullName evidence="1">Uncharacterized protein</fullName>
    </submittedName>
</protein>
<evidence type="ECO:0000313" key="2">
    <source>
        <dbReference type="Proteomes" id="UP000092573"/>
    </source>
</evidence>
<dbReference type="AlphaFoldDB" id="A0A1B1N140"/>
<dbReference type="EMBL" id="CP014167">
    <property type="protein sequence ID" value="ANS75133.1"/>
    <property type="molecule type" value="Genomic_DNA"/>
</dbReference>